<dbReference type="SUPFAM" id="SSF103256">
    <property type="entry name" value="Hypothetical protein TM0160"/>
    <property type="match status" value="1"/>
</dbReference>
<name>A0A5M8NZ07_9BACT</name>
<evidence type="ECO:0000259" key="2">
    <source>
        <dbReference type="PROSITE" id="PS51658"/>
    </source>
</evidence>
<evidence type="ECO:0000313" key="3">
    <source>
        <dbReference type="EMBL" id="KAA6301389.1"/>
    </source>
</evidence>
<dbReference type="AlphaFoldDB" id="A0A5M8NZ07"/>
<proteinExistence type="predicted"/>
<feature type="domain" description="BFN" evidence="2">
    <location>
        <begin position="1"/>
        <end position="133"/>
    </location>
</feature>
<evidence type="ECO:0000313" key="4">
    <source>
        <dbReference type="Proteomes" id="UP000324575"/>
    </source>
</evidence>
<comment type="caution">
    <text evidence="3">The sequence shown here is derived from an EMBL/GenBank/DDBJ whole genome shotgun (WGS) entry which is preliminary data.</text>
</comment>
<dbReference type="InterPro" id="IPR003729">
    <property type="entry name" value="Bi_nuclease_dom"/>
</dbReference>
<evidence type="ECO:0008006" key="5">
    <source>
        <dbReference type="Google" id="ProtNLM"/>
    </source>
</evidence>
<dbReference type="InterPro" id="IPR001943">
    <property type="entry name" value="UVR_dom"/>
</dbReference>
<dbReference type="Proteomes" id="UP000324575">
    <property type="component" value="Unassembled WGS sequence"/>
</dbReference>
<sequence>MIALQVLGITFSQVQAGAYALILAEMEGNRRVPVIIGTPEAQSIAIYLEKLNPPRPLTHDLFIAFAQKLHVKLVQINIYKYQEGIFYSEMIFNTGEKTFQMDARTSDAIALAVRNNTPIYIADEIMDEVGVVMDEDDGWDEEHPLPEKKTKISKDALNMEELQKELNEAIASEDFEAASSIHELMKKLK</sequence>
<accession>A0A5M8NZ07</accession>
<protein>
    <recommendedName>
        <fullName evidence="5">BFN domain-containing protein</fullName>
    </recommendedName>
</protein>
<dbReference type="PANTHER" id="PTHR15160:SF1">
    <property type="entry name" value="VON HIPPEL-LINDAU DISEASE TUMOR SUPPRESSOR"/>
    <property type="match status" value="1"/>
</dbReference>
<dbReference type="EMBL" id="SNRX01000020">
    <property type="protein sequence ID" value="KAA6301389.1"/>
    <property type="molecule type" value="Genomic_DNA"/>
</dbReference>
<organism evidence="3 4">
    <name type="scientific">Candidatus Ordinivivax streblomastigis</name>
    <dbReference type="NCBI Taxonomy" id="2540710"/>
    <lineage>
        <taxon>Bacteria</taxon>
        <taxon>Pseudomonadati</taxon>
        <taxon>Bacteroidota</taxon>
        <taxon>Bacteroidia</taxon>
        <taxon>Bacteroidales</taxon>
        <taxon>Candidatus Ordinivivax</taxon>
    </lineage>
</organism>
<dbReference type="GO" id="GO:0004518">
    <property type="term" value="F:nuclease activity"/>
    <property type="evidence" value="ECO:0007669"/>
    <property type="project" value="InterPro"/>
</dbReference>
<dbReference type="PROSITE" id="PS51658">
    <property type="entry name" value="BFN"/>
    <property type="match status" value="1"/>
</dbReference>
<dbReference type="Pfam" id="PF02577">
    <property type="entry name" value="BFN_dom"/>
    <property type="match status" value="1"/>
</dbReference>
<reference evidence="3 4" key="1">
    <citation type="submission" date="2019-03" db="EMBL/GenBank/DDBJ databases">
        <title>Single cell metagenomics reveals metabolic interactions within the superorganism composed of flagellate Streblomastix strix and complex community of Bacteroidetes bacteria on its surface.</title>
        <authorList>
            <person name="Treitli S.C."/>
            <person name="Kolisko M."/>
            <person name="Husnik F."/>
            <person name="Keeling P."/>
            <person name="Hampl V."/>
        </authorList>
    </citation>
    <scope>NUCLEOTIDE SEQUENCE [LARGE SCALE GENOMIC DNA]</scope>
    <source>
        <strain evidence="3">St1</strain>
    </source>
</reference>
<evidence type="ECO:0000259" key="1">
    <source>
        <dbReference type="PROSITE" id="PS50151"/>
    </source>
</evidence>
<dbReference type="PANTHER" id="PTHR15160">
    <property type="entry name" value="VON HIPPEL-LINDAU PROTEIN"/>
    <property type="match status" value="1"/>
</dbReference>
<dbReference type="PROSITE" id="PS50151">
    <property type="entry name" value="UVR"/>
    <property type="match status" value="1"/>
</dbReference>
<dbReference type="Pfam" id="PF02151">
    <property type="entry name" value="UVR"/>
    <property type="match status" value="1"/>
</dbReference>
<gene>
    <name evidence="3" type="ORF">EZS26_002478</name>
</gene>
<dbReference type="InterPro" id="IPR036104">
    <property type="entry name" value="BFN_sf"/>
</dbReference>
<dbReference type="Gene3D" id="3.10.690.10">
    <property type="entry name" value="Bifunctional nuclease domain"/>
    <property type="match status" value="1"/>
</dbReference>
<feature type="domain" description="UVR" evidence="1">
    <location>
        <begin position="156"/>
        <end position="189"/>
    </location>
</feature>